<evidence type="ECO:0000256" key="1">
    <source>
        <dbReference type="SAM" id="Phobius"/>
    </source>
</evidence>
<dbReference type="EMBL" id="JANARS010000001">
    <property type="protein sequence ID" value="MCP3420455.1"/>
    <property type="molecule type" value="Genomic_DNA"/>
</dbReference>
<dbReference type="Proteomes" id="UP001204524">
    <property type="component" value="Unassembled WGS sequence"/>
</dbReference>
<evidence type="ECO:0008006" key="4">
    <source>
        <dbReference type="Google" id="ProtNLM"/>
    </source>
</evidence>
<keyword evidence="1" id="KW-0812">Transmembrane</keyword>
<evidence type="ECO:0000313" key="3">
    <source>
        <dbReference type="Proteomes" id="UP001204524"/>
    </source>
</evidence>
<protein>
    <recommendedName>
        <fullName evidence="4">ZIP family zinc transporter</fullName>
    </recommendedName>
</protein>
<keyword evidence="3" id="KW-1185">Reference proteome</keyword>
<dbReference type="RefSeq" id="WP_254179689.1">
    <property type="nucleotide sequence ID" value="NZ_JANARS010000001.1"/>
</dbReference>
<evidence type="ECO:0000313" key="2">
    <source>
        <dbReference type="EMBL" id="MCP3420455.1"/>
    </source>
</evidence>
<keyword evidence="1" id="KW-1133">Transmembrane helix</keyword>
<feature type="transmembrane region" description="Helical" evidence="1">
    <location>
        <begin position="156"/>
        <end position="181"/>
    </location>
</feature>
<feature type="transmembrane region" description="Helical" evidence="1">
    <location>
        <begin position="58"/>
        <end position="78"/>
    </location>
</feature>
<reference evidence="2 3" key="1">
    <citation type="submission" date="2022-06" db="EMBL/GenBank/DDBJ databases">
        <authorList>
            <person name="So Y."/>
        </authorList>
    </citation>
    <scope>NUCLEOTIDE SEQUENCE [LARGE SCALE GENOMIC DNA]</scope>
    <source>
        <strain evidence="2 3">STR3</strain>
    </source>
</reference>
<name>A0ABT1KRT4_9ACTN</name>
<proteinExistence type="predicted"/>
<keyword evidence="1" id="KW-0472">Membrane</keyword>
<feature type="transmembrane region" description="Helical" evidence="1">
    <location>
        <begin position="31"/>
        <end position="52"/>
    </location>
</feature>
<feature type="transmembrane region" description="Helical" evidence="1">
    <location>
        <begin position="6"/>
        <end position="24"/>
    </location>
</feature>
<gene>
    <name evidence="2" type="ORF">NCI01_01475</name>
</gene>
<accession>A0ABT1KRT4</accession>
<sequence length="236" mass="22972">MIAALGWGVLAASSLVVGAVLALVRPWSRRALGLVLGFGAGALIASVSFELAEEGFRIGSALGVAFGLALGGVTFVTADRLVERWGGRSGGSAAGVPLAVGAFLDGIPEQAVLGIGIASGDGVSAALVVAIFASNLPEAIGSAADMRSAGRSSRSVVGLWTVVAACCALATLGGTALAGAVSSDAQAFVDGFAAGALLTMLVDSMVPEAKDKAKDWAGLATVAGFALAAGLSLLTG</sequence>
<feature type="transmembrane region" description="Helical" evidence="1">
    <location>
        <begin position="216"/>
        <end position="234"/>
    </location>
</feature>
<comment type="caution">
    <text evidence="2">The sequence shown here is derived from an EMBL/GenBank/DDBJ whole genome shotgun (WGS) entry which is preliminary data.</text>
</comment>
<organism evidence="2 3">
    <name type="scientific">Nocardioides pinisoli</name>
    <dbReference type="NCBI Taxonomy" id="2950279"/>
    <lineage>
        <taxon>Bacteria</taxon>
        <taxon>Bacillati</taxon>
        <taxon>Actinomycetota</taxon>
        <taxon>Actinomycetes</taxon>
        <taxon>Propionibacteriales</taxon>
        <taxon>Nocardioidaceae</taxon>
        <taxon>Nocardioides</taxon>
    </lineage>
</organism>